<evidence type="ECO:0000256" key="5">
    <source>
        <dbReference type="ARBA" id="ARBA00023136"/>
    </source>
</evidence>
<evidence type="ECO:0000259" key="7">
    <source>
        <dbReference type="Pfam" id="PF06271"/>
    </source>
</evidence>
<evidence type="ECO:0000256" key="3">
    <source>
        <dbReference type="ARBA" id="ARBA00022692"/>
    </source>
</evidence>
<keyword evidence="4 6" id="KW-1133">Transmembrane helix</keyword>
<dbReference type="Pfam" id="PF06271">
    <property type="entry name" value="RDD"/>
    <property type="match status" value="1"/>
</dbReference>
<keyword evidence="3 6" id="KW-0812">Transmembrane</keyword>
<keyword evidence="2" id="KW-1003">Cell membrane</keyword>
<evidence type="ECO:0000256" key="4">
    <source>
        <dbReference type="ARBA" id="ARBA00022989"/>
    </source>
</evidence>
<accession>A0AAX4HQU9</accession>
<evidence type="ECO:0000313" key="9">
    <source>
        <dbReference type="Proteomes" id="UP001324634"/>
    </source>
</evidence>
<keyword evidence="5 6" id="KW-0472">Membrane</keyword>
<proteinExistence type="predicted"/>
<comment type="subcellular location">
    <subcellularLocation>
        <location evidence="1">Cell membrane</location>
        <topology evidence="1">Multi-pass membrane protein</topology>
    </subcellularLocation>
</comment>
<dbReference type="GO" id="GO:0005886">
    <property type="term" value="C:plasma membrane"/>
    <property type="evidence" value="ECO:0007669"/>
    <property type="project" value="UniProtKB-SubCell"/>
</dbReference>
<feature type="transmembrane region" description="Helical" evidence="6">
    <location>
        <begin position="149"/>
        <end position="168"/>
    </location>
</feature>
<evidence type="ECO:0000256" key="6">
    <source>
        <dbReference type="SAM" id="Phobius"/>
    </source>
</evidence>
<reference evidence="8 9" key="1">
    <citation type="submission" date="2023-11" db="EMBL/GenBank/DDBJ databases">
        <title>Peredibacter starrii A3.12.</title>
        <authorList>
            <person name="Mitchell R.J."/>
        </authorList>
    </citation>
    <scope>NUCLEOTIDE SEQUENCE [LARGE SCALE GENOMIC DNA]</scope>
    <source>
        <strain evidence="8 9">A3.12</strain>
    </source>
</reference>
<feature type="domain" description="RDD" evidence="7">
    <location>
        <begin position="103"/>
        <end position="215"/>
    </location>
</feature>
<feature type="transmembrane region" description="Helical" evidence="6">
    <location>
        <begin position="109"/>
        <end position="129"/>
    </location>
</feature>
<evidence type="ECO:0000256" key="1">
    <source>
        <dbReference type="ARBA" id="ARBA00004651"/>
    </source>
</evidence>
<dbReference type="AlphaFoldDB" id="A0AAX4HQU9"/>
<organism evidence="8 9">
    <name type="scientific">Peredibacter starrii</name>
    <dbReference type="NCBI Taxonomy" id="28202"/>
    <lineage>
        <taxon>Bacteria</taxon>
        <taxon>Pseudomonadati</taxon>
        <taxon>Bdellovibrionota</taxon>
        <taxon>Bacteriovoracia</taxon>
        <taxon>Bacteriovoracales</taxon>
        <taxon>Bacteriovoracaceae</taxon>
        <taxon>Peredibacter</taxon>
    </lineage>
</organism>
<protein>
    <submittedName>
        <fullName evidence="8">RDD family protein</fullName>
    </submittedName>
</protein>
<dbReference type="RefSeq" id="WP_321396066.1">
    <property type="nucleotide sequence ID" value="NZ_CP139487.1"/>
</dbReference>
<dbReference type="PANTHER" id="PTHR36115:SF4">
    <property type="entry name" value="MEMBRANE PROTEIN"/>
    <property type="match status" value="1"/>
</dbReference>
<sequence length="233" mass="26481">MNLESVQNKKNNTPVNDDFMEEFDFKPITSGLGFHHQKATEVKPMFTERTVAVSPLPTSVPTMKKEMNVYQNDLSMFYNQAQQVPQAPVELEPMVEEKFYRMAGKTQRVFAYLLDLAFVAGLLTGVLTIMAKSVDLDLIQVWEQYPHEITPLVVTLFCGFYLIYFAIFEKASQSTLGKNLFNLRVTSMDNGSLSLTTLLMRSIVSLLNFASLGLFSYFDLQNKVTNSKVIRID</sequence>
<dbReference type="InterPro" id="IPR051791">
    <property type="entry name" value="Pra-immunoreactive"/>
</dbReference>
<evidence type="ECO:0000256" key="2">
    <source>
        <dbReference type="ARBA" id="ARBA00022475"/>
    </source>
</evidence>
<dbReference type="PANTHER" id="PTHR36115">
    <property type="entry name" value="PROLINE-RICH ANTIGEN HOMOLOG-RELATED"/>
    <property type="match status" value="1"/>
</dbReference>
<dbReference type="InterPro" id="IPR010432">
    <property type="entry name" value="RDD"/>
</dbReference>
<dbReference type="KEGG" id="psti:SOO65_01910"/>
<name>A0AAX4HQU9_9BACT</name>
<gene>
    <name evidence="8" type="ORF">SOO65_01910</name>
</gene>
<evidence type="ECO:0000313" key="8">
    <source>
        <dbReference type="EMBL" id="WPU65493.1"/>
    </source>
</evidence>
<dbReference type="Proteomes" id="UP001324634">
    <property type="component" value="Chromosome"/>
</dbReference>
<keyword evidence="9" id="KW-1185">Reference proteome</keyword>
<dbReference type="EMBL" id="CP139487">
    <property type="protein sequence ID" value="WPU65493.1"/>
    <property type="molecule type" value="Genomic_DNA"/>
</dbReference>